<reference evidence="2" key="1">
    <citation type="journal article" date="2022" name="bioRxiv">
        <title>Sequencing and chromosome-scale assembly of the giantPleurodeles waltlgenome.</title>
        <authorList>
            <person name="Brown T."/>
            <person name="Elewa A."/>
            <person name="Iarovenko S."/>
            <person name="Subramanian E."/>
            <person name="Araus A.J."/>
            <person name="Petzold A."/>
            <person name="Susuki M."/>
            <person name="Suzuki K.-i.T."/>
            <person name="Hayashi T."/>
            <person name="Toyoda A."/>
            <person name="Oliveira C."/>
            <person name="Osipova E."/>
            <person name="Leigh N.D."/>
            <person name="Simon A."/>
            <person name="Yun M.H."/>
        </authorList>
    </citation>
    <scope>NUCLEOTIDE SEQUENCE</scope>
    <source>
        <strain evidence="2">20211129_DDA</strain>
        <tissue evidence="2">Liver</tissue>
    </source>
</reference>
<name>A0AAV7W870_PLEWA</name>
<sequence>MCPGRPEWQRRSAVAGDSVMLGAAPTEDAGRRSSPGGRRNQESVPSRGAASYWAQPPRRTPGEVVLPAADVTKRQRPCAGLRQNGTRSPRVLPGMVVPGTCCRGESPIG</sequence>
<protein>
    <submittedName>
        <fullName evidence="2">Uncharacterized protein</fullName>
    </submittedName>
</protein>
<gene>
    <name evidence="2" type="ORF">NDU88_004687</name>
</gene>
<evidence type="ECO:0000256" key="1">
    <source>
        <dbReference type="SAM" id="MobiDB-lite"/>
    </source>
</evidence>
<organism evidence="2 3">
    <name type="scientific">Pleurodeles waltl</name>
    <name type="common">Iberian ribbed newt</name>
    <dbReference type="NCBI Taxonomy" id="8319"/>
    <lineage>
        <taxon>Eukaryota</taxon>
        <taxon>Metazoa</taxon>
        <taxon>Chordata</taxon>
        <taxon>Craniata</taxon>
        <taxon>Vertebrata</taxon>
        <taxon>Euteleostomi</taxon>
        <taxon>Amphibia</taxon>
        <taxon>Batrachia</taxon>
        <taxon>Caudata</taxon>
        <taxon>Salamandroidea</taxon>
        <taxon>Salamandridae</taxon>
        <taxon>Pleurodelinae</taxon>
        <taxon>Pleurodeles</taxon>
    </lineage>
</organism>
<feature type="region of interest" description="Disordered" evidence="1">
    <location>
        <begin position="1"/>
        <end position="61"/>
    </location>
</feature>
<evidence type="ECO:0000313" key="2">
    <source>
        <dbReference type="EMBL" id="KAJ1209309.1"/>
    </source>
</evidence>
<proteinExistence type="predicted"/>
<dbReference type="Proteomes" id="UP001066276">
    <property type="component" value="Chromosome 1_2"/>
</dbReference>
<evidence type="ECO:0000313" key="3">
    <source>
        <dbReference type="Proteomes" id="UP001066276"/>
    </source>
</evidence>
<dbReference type="EMBL" id="JANPWB010000002">
    <property type="protein sequence ID" value="KAJ1209309.1"/>
    <property type="molecule type" value="Genomic_DNA"/>
</dbReference>
<dbReference type="AlphaFoldDB" id="A0AAV7W870"/>
<comment type="caution">
    <text evidence="2">The sequence shown here is derived from an EMBL/GenBank/DDBJ whole genome shotgun (WGS) entry which is preliminary data.</text>
</comment>
<keyword evidence="3" id="KW-1185">Reference proteome</keyword>
<accession>A0AAV7W870</accession>